<feature type="region of interest" description="Disordered" evidence="1">
    <location>
        <begin position="54"/>
        <end position="76"/>
    </location>
</feature>
<dbReference type="Proteomes" id="UP000799778">
    <property type="component" value="Unassembled WGS sequence"/>
</dbReference>
<name>A0A6A5XWW2_9PLEO</name>
<gene>
    <name evidence="2" type="ORF">BU24DRAFT_420154</name>
</gene>
<dbReference type="EMBL" id="ML978068">
    <property type="protein sequence ID" value="KAF2017130.1"/>
    <property type="molecule type" value="Genomic_DNA"/>
</dbReference>
<dbReference type="RefSeq" id="XP_033385469.1">
    <property type="nucleotide sequence ID" value="XM_033527409.1"/>
</dbReference>
<accession>A0A6A5XWW2</accession>
<evidence type="ECO:0000313" key="3">
    <source>
        <dbReference type="Proteomes" id="UP000799778"/>
    </source>
</evidence>
<reference evidence="2" key="1">
    <citation type="journal article" date="2020" name="Stud. Mycol.">
        <title>101 Dothideomycetes genomes: a test case for predicting lifestyles and emergence of pathogens.</title>
        <authorList>
            <person name="Haridas S."/>
            <person name="Albert R."/>
            <person name="Binder M."/>
            <person name="Bloem J."/>
            <person name="Labutti K."/>
            <person name="Salamov A."/>
            <person name="Andreopoulos B."/>
            <person name="Baker S."/>
            <person name="Barry K."/>
            <person name="Bills G."/>
            <person name="Bluhm B."/>
            <person name="Cannon C."/>
            <person name="Castanera R."/>
            <person name="Culley D."/>
            <person name="Daum C."/>
            <person name="Ezra D."/>
            <person name="Gonzalez J."/>
            <person name="Henrissat B."/>
            <person name="Kuo A."/>
            <person name="Liang C."/>
            <person name="Lipzen A."/>
            <person name="Lutzoni F."/>
            <person name="Magnuson J."/>
            <person name="Mondo S."/>
            <person name="Nolan M."/>
            <person name="Ohm R."/>
            <person name="Pangilinan J."/>
            <person name="Park H.-J."/>
            <person name="Ramirez L."/>
            <person name="Alfaro M."/>
            <person name="Sun H."/>
            <person name="Tritt A."/>
            <person name="Yoshinaga Y."/>
            <person name="Zwiers L.-H."/>
            <person name="Turgeon B."/>
            <person name="Goodwin S."/>
            <person name="Spatafora J."/>
            <person name="Crous P."/>
            <person name="Grigoriev I."/>
        </authorList>
    </citation>
    <scope>NUCLEOTIDE SEQUENCE</scope>
    <source>
        <strain evidence="2">CBS 175.79</strain>
    </source>
</reference>
<evidence type="ECO:0000313" key="2">
    <source>
        <dbReference type="EMBL" id="KAF2017130.1"/>
    </source>
</evidence>
<feature type="compositionally biased region" description="Polar residues" evidence="1">
    <location>
        <begin position="62"/>
        <end position="76"/>
    </location>
</feature>
<sequence>MSLSSTHFENVPLTPACTPQHILLLHFFFCASVLHASTFQTWVLLLTRAGCSEPPPDLFDTQLPNAELQTEKNNNY</sequence>
<keyword evidence="3" id="KW-1185">Reference proteome</keyword>
<protein>
    <submittedName>
        <fullName evidence="2">Uncharacterized protein</fullName>
    </submittedName>
</protein>
<evidence type="ECO:0000256" key="1">
    <source>
        <dbReference type="SAM" id="MobiDB-lite"/>
    </source>
</evidence>
<dbReference type="AlphaFoldDB" id="A0A6A5XWW2"/>
<proteinExistence type="predicted"/>
<dbReference type="GeneID" id="54284806"/>
<organism evidence="2 3">
    <name type="scientific">Aaosphaeria arxii CBS 175.79</name>
    <dbReference type="NCBI Taxonomy" id="1450172"/>
    <lineage>
        <taxon>Eukaryota</taxon>
        <taxon>Fungi</taxon>
        <taxon>Dikarya</taxon>
        <taxon>Ascomycota</taxon>
        <taxon>Pezizomycotina</taxon>
        <taxon>Dothideomycetes</taxon>
        <taxon>Pleosporomycetidae</taxon>
        <taxon>Pleosporales</taxon>
        <taxon>Pleosporales incertae sedis</taxon>
        <taxon>Aaosphaeria</taxon>
    </lineage>
</organism>